<dbReference type="GO" id="GO:0016020">
    <property type="term" value="C:membrane"/>
    <property type="evidence" value="ECO:0007669"/>
    <property type="project" value="UniProtKB-SubCell"/>
</dbReference>
<feature type="transmembrane region" description="Helical" evidence="6">
    <location>
        <begin position="6"/>
        <end position="24"/>
    </location>
</feature>
<dbReference type="InterPro" id="IPR011990">
    <property type="entry name" value="TPR-like_helical_dom_sf"/>
</dbReference>
<reference evidence="8" key="1">
    <citation type="journal article" date="2006" name="Nature">
        <title>Deciphering the evolution and metabolism of an anammox bacterium from a community genome.</title>
        <authorList>
            <person name="Strous M."/>
            <person name="Pelletier E."/>
            <person name="Mangenot S."/>
            <person name="Rattei T."/>
            <person name="Lehner A."/>
            <person name="Taylor M.W."/>
            <person name="Horn M."/>
            <person name="Daims H."/>
            <person name="Bartol-Mavel D."/>
            <person name="Wincker P."/>
            <person name="Barbe V."/>
            <person name="Fonknechten N."/>
            <person name="Vallenet D."/>
            <person name="Segurens B."/>
            <person name="Schenowitz-Truong C."/>
            <person name="Medigue C."/>
            <person name="Collingro A."/>
            <person name="Snel B."/>
            <person name="Dutilh B.E."/>
            <person name="OpDenCamp H.J.M."/>
            <person name="vanDerDrift C."/>
            <person name="Cirpus I."/>
            <person name="vanDePas-Schoonen K.T."/>
            <person name="Harhangi H.R."/>
            <person name="vanNiftrik L."/>
            <person name="Schmid M."/>
            <person name="Keltjens J."/>
            <person name="vanDeVossenberg J."/>
            <person name="Kartal B."/>
            <person name="Meier H."/>
            <person name="Frishman D."/>
            <person name="Huynen M.A."/>
            <person name="Mewes H."/>
            <person name="Weissenbach J."/>
            <person name="Jetten M.S.M."/>
            <person name="Wagner M."/>
            <person name="LePaslier D."/>
        </authorList>
    </citation>
    <scope>NUCLEOTIDE SEQUENCE</scope>
</reference>
<keyword evidence="3 6" id="KW-1133">Transmembrane helix</keyword>
<reference evidence="9 12" key="5">
    <citation type="submission" date="2020-02" db="EMBL/GenBank/DDBJ databases">
        <title>Newly sequenced genome of strain CSTR1 showed variability in Candidatus Kuenenia stuttgartiensis genomes.</title>
        <authorList>
            <person name="Ding C."/>
            <person name="Adrian L."/>
        </authorList>
    </citation>
    <scope>NUCLEOTIDE SEQUENCE [LARGE SCALE GENOMIC DNA]</scope>
    <source>
        <strain evidence="9 12">CSTR1</strain>
    </source>
</reference>
<evidence type="ECO:0000256" key="6">
    <source>
        <dbReference type="SAM" id="Phobius"/>
    </source>
</evidence>
<dbReference type="AlphaFoldDB" id="Q1Q359"/>
<dbReference type="InterPro" id="IPR007016">
    <property type="entry name" value="O-antigen_ligase-rel_domated"/>
</dbReference>
<feature type="domain" description="O-antigen ligase-related" evidence="7">
    <location>
        <begin position="195"/>
        <end position="351"/>
    </location>
</feature>
<feature type="repeat" description="TPR" evidence="5">
    <location>
        <begin position="495"/>
        <end position="528"/>
    </location>
</feature>
<dbReference type="Proteomes" id="UP000501926">
    <property type="component" value="Chromosome"/>
</dbReference>
<gene>
    <name evidence="9" type="ORF">KsCSTR_21780</name>
    <name evidence="10" type="ORF">KSMBR1_3867</name>
    <name evidence="8" type="ORF">kuste3688</name>
</gene>
<protein>
    <submittedName>
        <fullName evidence="8">Hypothetical membrane protein</fullName>
    </submittedName>
    <submittedName>
        <fullName evidence="9">Putative membrane protein</fullName>
    </submittedName>
</protein>
<sequence length="529" mass="60506">MTNKFNYILLLSVLIITPLFFLPFTPEDPFLLPKRAVSTLLSCGVIIFVFFPANKLLTTLSSSLFSATLLLLTCFAVTIPYSTNYHEGFDELKRWACLFTLFLAASQIRWSRNILLPLIKICMGISCFIALYALLEYFEILSFYPCGFSKKRIYSFFGYQNILAQYLSIMVLWSLGILVNCSSIKTKITTISCISISLLALFFTFCRGAMVSTIIGGIFFSVYYLSIKLKTSSISPIVSLCSSKKRVIFFLCIISFMFALPVAALWGKIPIKHKKTSRHISTIISRKDNLRFTLWKDSAKMLIQEPVRGVGLGNYFIKYPLYKSGKWKWMTMYAHNELLHMVTETGIVGFCGICIFLFVIIRAILRNFLFKYTTETKLLFLAPAAGCIAALSQSMVSYNLHSSTSSVYFFIGLGIICSGKFEETKTETLFFNTLFKKILVIVPVIFISIWGMYGEYRKIIGHYYYNNALNALIEEDPQECIEYSLKAIELQPYNSKYHRLISIAYEDSDQQELAEQHYRKVLTLTPNHK</sequence>
<evidence type="ECO:0000313" key="9">
    <source>
        <dbReference type="EMBL" id="QII11557.1"/>
    </source>
</evidence>
<feature type="transmembrane region" description="Helical" evidence="6">
    <location>
        <begin position="36"/>
        <end position="53"/>
    </location>
</feature>
<keyword evidence="5" id="KW-0802">TPR repeat</keyword>
<dbReference type="SMART" id="SM00028">
    <property type="entry name" value="TPR"/>
    <property type="match status" value="2"/>
</dbReference>
<evidence type="ECO:0000256" key="4">
    <source>
        <dbReference type="ARBA" id="ARBA00023136"/>
    </source>
</evidence>
<evidence type="ECO:0000313" key="11">
    <source>
        <dbReference type="Proteomes" id="UP000221734"/>
    </source>
</evidence>
<evidence type="ECO:0000256" key="3">
    <source>
        <dbReference type="ARBA" id="ARBA00022989"/>
    </source>
</evidence>
<dbReference type="KEGG" id="kst:KSMBR1_3867"/>
<comment type="subcellular location">
    <subcellularLocation>
        <location evidence="1">Membrane</location>
        <topology evidence="1">Multi-pass membrane protein</topology>
    </subcellularLocation>
</comment>
<evidence type="ECO:0000259" key="7">
    <source>
        <dbReference type="Pfam" id="PF04932"/>
    </source>
</evidence>
<evidence type="ECO:0000256" key="1">
    <source>
        <dbReference type="ARBA" id="ARBA00004141"/>
    </source>
</evidence>
<reference evidence="11" key="3">
    <citation type="submission" date="2017-10" db="EMBL/GenBank/DDBJ databases">
        <authorList>
            <person name="Frank J."/>
        </authorList>
    </citation>
    <scope>NUCLEOTIDE SEQUENCE [LARGE SCALE GENOMIC DNA]</scope>
</reference>
<proteinExistence type="predicted"/>
<keyword evidence="2 6" id="KW-0812">Transmembrane</keyword>
<keyword evidence="4 6" id="KW-0472">Membrane</keyword>
<evidence type="ECO:0000313" key="10">
    <source>
        <dbReference type="EMBL" id="SOH06340.1"/>
    </source>
</evidence>
<feature type="transmembrane region" description="Helical" evidence="6">
    <location>
        <begin position="434"/>
        <end position="453"/>
    </location>
</feature>
<dbReference type="PROSITE" id="PS50005">
    <property type="entry name" value="TPR"/>
    <property type="match status" value="1"/>
</dbReference>
<name>Q1Q359_KUEST</name>
<dbReference type="SUPFAM" id="SSF48452">
    <property type="entry name" value="TPR-like"/>
    <property type="match status" value="1"/>
</dbReference>
<dbReference type="PANTHER" id="PTHR37422">
    <property type="entry name" value="TEICHURONIC ACID BIOSYNTHESIS PROTEIN TUAE"/>
    <property type="match status" value="1"/>
</dbReference>
<evidence type="ECO:0000256" key="2">
    <source>
        <dbReference type="ARBA" id="ARBA00022692"/>
    </source>
</evidence>
<dbReference type="EMBL" id="CT573071">
    <property type="protein sequence ID" value="CAJ74451.1"/>
    <property type="molecule type" value="Genomic_DNA"/>
</dbReference>
<dbReference type="InterPro" id="IPR019734">
    <property type="entry name" value="TPR_rpt"/>
</dbReference>
<dbReference type="PANTHER" id="PTHR37422:SF13">
    <property type="entry name" value="LIPOPOLYSACCHARIDE BIOSYNTHESIS PROTEIN PA4999-RELATED"/>
    <property type="match status" value="1"/>
</dbReference>
<dbReference type="EMBL" id="LT934425">
    <property type="protein sequence ID" value="SOH06340.1"/>
    <property type="molecule type" value="Genomic_DNA"/>
</dbReference>
<reference evidence="10" key="4">
    <citation type="submission" date="2017-10" db="EMBL/GenBank/DDBJ databases">
        <authorList>
            <person name="Banno H."/>
            <person name="Chua N.-H."/>
        </authorList>
    </citation>
    <scope>NUCLEOTIDE SEQUENCE [LARGE SCALE GENOMIC DNA]</scope>
    <source>
        <strain evidence="10">Kuenenia_mbr1_ru-nijmegen</strain>
    </source>
</reference>
<keyword evidence="11" id="KW-1185">Reference proteome</keyword>
<feature type="transmembrane region" description="Helical" evidence="6">
    <location>
        <begin position="114"/>
        <end position="135"/>
    </location>
</feature>
<feature type="transmembrane region" description="Helical" evidence="6">
    <location>
        <begin position="59"/>
        <end position="80"/>
    </location>
</feature>
<feature type="transmembrane region" description="Helical" evidence="6">
    <location>
        <begin position="346"/>
        <end position="365"/>
    </location>
</feature>
<dbReference type="Gene3D" id="1.25.40.10">
    <property type="entry name" value="Tetratricopeptide repeat domain"/>
    <property type="match status" value="1"/>
</dbReference>
<dbReference type="Pfam" id="PF04932">
    <property type="entry name" value="Wzy_C"/>
    <property type="match status" value="1"/>
</dbReference>
<feature type="transmembrane region" description="Helical" evidence="6">
    <location>
        <begin position="199"/>
        <end position="226"/>
    </location>
</feature>
<evidence type="ECO:0000313" key="8">
    <source>
        <dbReference type="EMBL" id="CAJ74451.1"/>
    </source>
</evidence>
<accession>Q1Q359</accession>
<evidence type="ECO:0000313" key="12">
    <source>
        <dbReference type="Proteomes" id="UP000501926"/>
    </source>
</evidence>
<evidence type="ECO:0000256" key="5">
    <source>
        <dbReference type="PROSITE-ProRule" id="PRU00339"/>
    </source>
</evidence>
<feature type="transmembrane region" description="Helical" evidence="6">
    <location>
        <begin position="247"/>
        <end position="267"/>
    </location>
</feature>
<feature type="transmembrane region" description="Helical" evidence="6">
    <location>
        <begin position="156"/>
        <end position="179"/>
    </location>
</feature>
<reference evidence="8" key="2">
    <citation type="submission" date="2006-01" db="EMBL/GenBank/DDBJ databases">
        <authorList>
            <person name="Genoscope"/>
        </authorList>
    </citation>
    <scope>NUCLEOTIDE SEQUENCE</scope>
</reference>
<organism evidence="8">
    <name type="scientific">Kuenenia stuttgartiensis</name>
    <dbReference type="NCBI Taxonomy" id="174633"/>
    <lineage>
        <taxon>Bacteria</taxon>
        <taxon>Pseudomonadati</taxon>
        <taxon>Planctomycetota</taxon>
        <taxon>Candidatus Brocadiia</taxon>
        <taxon>Candidatus Brocadiales</taxon>
        <taxon>Candidatus Brocadiaceae</taxon>
        <taxon>Candidatus Kuenenia</taxon>
    </lineage>
</organism>
<dbReference type="InterPro" id="IPR051533">
    <property type="entry name" value="WaaL-like"/>
</dbReference>
<feature type="transmembrane region" description="Helical" evidence="6">
    <location>
        <begin position="92"/>
        <end position="108"/>
    </location>
</feature>
<dbReference type="Proteomes" id="UP000221734">
    <property type="component" value="Chromosome Kuenenia_stuttgartiensis_MBR1"/>
</dbReference>
<dbReference type="EMBL" id="CP049055">
    <property type="protein sequence ID" value="QII11557.1"/>
    <property type="molecule type" value="Genomic_DNA"/>
</dbReference>
<feature type="transmembrane region" description="Helical" evidence="6">
    <location>
        <begin position="377"/>
        <end position="400"/>
    </location>
</feature>